<protein>
    <submittedName>
        <fullName evidence="2">Uncharacterized protein</fullName>
    </submittedName>
</protein>
<keyword evidence="3" id="KW-1185">Reference proteome</keyword>
<reference evidence="3" key="1">
    <citation type="journal article" date="2020" name="bioRxiv">
        <title>Integrative omics analysis of Pseudomonas aeruginosa virus PA5oct highlights the molecular complexity of jumbo phages.</title>
        <authorList>
            <person name="Lood C."/>
            <person name="Danis-Wlodarczyk K."/>
            <person name="Blasdel B.G."/>
            <person name="Jang H.B."/>
            <person name="Vandenheuvel D."/>
            <person name="Briers Y."/>
            <person name="Noben J.-P."/>
            <person name="van Noort V."/>
            <person name="Drulis-Kawa Z."/>
            <person name="Lavigne R."/>
        </authorList>
    </citation>
    <scope>NUCLEOTIDE SEQUENCE [LARGE SCALE GENOMIC DNA]</scope>
</reference>
<organism evidence="2 3">
    <name type="scientific">Pseudomonas phage vB_PaeM_PA5oct</name>
    <dbReference type="NCBI Taxonomy" id="2163605"/>
    <lineage>
        <taxon>Viruses</taxon>
        <taxon>Duplodnaviria</taxon>
        <taxon>Heunggongvirae</taxon>
        <taxon>Uroviricota</taxon>
        <taxon>Caudoviricetes</taxon>
        <taxon>Arenbergviridae</taxon>
        <taxon>Wroclawvirus</taxon>
        <taxon>Wroclawvirus PA5oct</taxon>
    </lineage>
</organism>
<evidence type="ECO:0000256" key="1">
    <source>
        <dbReference type="SAM" id="Phobius"/>
    </source>
</evidence>
<accession>A0A4Y5JTX0</accession>
<dbReference type="Proteomes" id="UP000316733">
    <property type="component" value="Segment"/>
</dbReference>
<keyword evidence="1" id="KW-0472">Membrane</keyword>
<keyword evidence="1" id="KW-0812">Transmembrane</keyword>
<evidence type="ECO:0000313" key="2">
    <source>
        <dbReference type="EMBL" id="QCG75910.1"/>
    </source>
</evidence>
<keyword evidence="1" id="KW-1133">Transmembrane helix</keyword>
<dbReference type="EMBL" id="MK797984">
    <property type="protein sequence ID" value="QCG75910.1"/>
    <property type="molecule type" value="Genomic_DNA"/>
</dbReference>
<evidence type="ECO:0000313" key="3">
    <source>
        <dbReference type="Proteomes" id="UP000316733"/>
    </source>
</evidence>
<gene>
    <name evidence="2" type="ORF">EST35_0026</name>
</gene>
<proteinExistence type="predicted"/>
<sequence length="44" mass="5245">MVYNLIFISFNVSLIIFSIFNKTFEVYIYGKMLLVIYYTGLHIC</sequence>
<feature type="transmembrane region" description="Helical" evidence="1">
    <location>
        <begin position="6"/>
        <end position="24"/>
    </location>
</feature>
<name>A0A4Y5JTX0_9CAUD</name>